<accession>A0A447KUR4</accession>
<organism evidence="1 2">
    <name type="scientific">Serratia odorifera</name>
    <dbReference type="NCBI Taxonomy" id="618"/>
    <lineage>
        <taxon>Bacteria</taxon>
        <taxon>Pseudomonadati</taxon>
        <taxon>Pseudomonadota</taxon>
        <taxon>Gammaproteobacteria</taxon>
        <taxon>Enterobacterales</taxon>
        <taxon>Yersiniaceae</taxon>
        <taxon>Serratia</taxon>
    </lineage>
</organism>
<dbReference type="RefSeq" id="WP_004960681.1">
    <property type="nucleotide sequence ID" value="NZ_LR134117.1"/>
</dbReference>
<proteinExistence type="predicted"/>
<reference evidence="1 2" key="1">
    <citation type="submission" date="2018-12" db="EMBL/GenBank/DDBJ databases">
        <authorList>
            <consortium name="Pathogen Informatics"/>
        </authorList>
    </citation>
    <scope>NUCLEOTIDE SEQUENCE [LARGE SCALE GENOMIC DNA]</scope>
    <source>
        <strain evidence="1 2">NCTC11214</strain>
    </source>
</reference>
<evidence type="ECO:0000313" key="1">
    <source>
        <dbReference type="EMBL" id="VDZ60550.1"/>
    </source>
</evidence>
<gene>
    <name evidence="1" type="ORF">NCTC11214_03450</name>
</gene>
<protein>
    <submittedName>
        <fullName evidence="1">Uncharacterized protein</fullName>
    </submittedName>
</protein>
<evidence type="ECO:0000313" key="2">
    <source>
        <dbReference type="Proteomes" id="UP000281391"/>
    </source>
</evidence>
<sequence length="52" mass="6477">MLYNDWPVDNYRYKKSITPKNAFANYWRDGYMHKLSGFGVYDINKIYLWEYK</sequence>
<dbReference type="AlphaFoldDB" id="A0A447KUR4"/>
<name>A0A447KUR4_SEROD</name>
<dbReference type="KEGG" id="sof:NCTC11214_03450"/>
<dbReference type="EMBL" id="LR134117">
    <property type="protein sequence ID" value="VDZ60550.1"/>
    <property type="molecule type" value="Genomic_DNA"/>
</dbReference>
<dbReference type="Proteomes" id="UP000281391">
    <property type="component" value="Chromosome"/>
</dbReference>